<sequence>MATTDASGNEAIIGSLFSPPSLPFEPSGGSGGVSCASGAKKRQSQTSEPLQPHAPNATSLDAATIPSTGSSGASSQQSGVARSGGDGGGNVAGMRTASPISGVPPNEGYAMSPSMYAPTLGQPPQLRHGVQQYPASMPSSTATPPAATTKQPENVHGFHGSRPALMPGKELMLERLVACLGESKGMAAAQLERAEALALSFPAVDVLRKVIEHLDEDIERLIQLRDMSVASSPVNGVAAFQQTRGEASRGALATSEVQLSNPQYRQQQPPPAAATPTLQQQQQLTDANGAPLFCAPAQAAAVAFSDQGLWSHPEARNESMNHGGSNYADGSGLGAEAATAMRQQQQQQQQQQPYSQLEAITPTSGQLTPYGGEVGASTAQAYSMASPTYIASGGDSSAMHAASAGTTGHGFIEAPVRGRGRGRGGSLLGFPPPPVEQSPSAQPKEVPPFLAFVEFKRRRVRKYECSLDISPGSYVTVDGDRGRDCGLLVQTIKTLPDGSTNSFCMDGTNVIPDKMKLEKGRVLGLATEEQTTYLHGTLANSERVALETCRRLCDELGIDIDPKDCEYQFDMFKVSFYFNSEHSVDFRPLVRELYRILGVRIWMENTNPNVKNARPITEAGGNGNAEDAAAVGEGTGSGFNPHLHAHRRGGGAGPAAVSGGNSNGTGAGRRRGQRRGPQKHTQEKDSRK</sequence>
<gene>
    <name evidence="3" type="ORF">Tco025E_05632</name>
</gene>
<dbReference type="OrthoDB" id="243127at2759"/>
<feature type="domain" description="PSP1 C-terminal" evidence="2">
    <location>
        <begin position="520"/>
        <end position="606"/>
    </location>
</feature>
<reference evidence="3 4" key="1">
    <citation type="journal article" date="2018" name="BMC Genomics">
        <title>Genomic comparison of Trypanosoma conorhini and Trypanosoma rangeli to Trypanosoma cruzi strains of high and low virulence.</title>
        <authorList>
            <person name="Bradwell K.R."/>
            <person name="Koparde V.N."/>
            <person name="Matveyev A.V."/>
            <person name="Serrano M.G."/>
            <person name="Alves J.M."/>
            <person name="Parikh H."/>
            <person name="Huang B."/>
            <person name="Lee V."/>
            <person name="Espinosa-Alvarez O."/>
            <person name="Ortiz P.A."/>
            <person name="Costa-Martins A.G."/>
            <person name="Teixeira M.M."/>
            <person name="Buck G.A."/>
        </authorList>
    </citation>
    <scope>NUCLEOTIDE SEQUENCE [LARGE SCALE GENOMIC DNA]</scope>
    <source>
        <strain evidence="3 4">025E</strain>
    </source>
</reference>
<feature type="region of interest" description="Disordered" evidence="1">
    <location>
        <begin position="420"/>
        <end position="443"/>
    </location>
</feature>
<name>A0A422PBW8_9TRYP</name>
<evidence type="ECO:0000313" key="4">
    <source>
        <dbReference type="Proteomes" id="UP000284403"/>
    </source>
</evidence>
<feature type="region of interest" description="Disordered" evidence="1">
    <location>
        <begin position="313"/>
        <end position="355"/>
    </location>
</feature>
<dbReference type="InterPro" id="IPR007557">
    <property type="entry name" value="PSP1_C"/>
</dbReference>
<dbReference type="RefSeq" id="XP_029227405.1">
    <property type="nucleotide sequence ID" value="XM_029372525.1"/>
</dbReference>
<dbReference type="PANTHER" id="PTHR43830">
    <property type="entry name" value="PROTEIN PSP1"/>
    <property type="match status" value="1"/>
</dbReference>
<feature type="compositionally biased region" description="Basic residues" evidence="1">
    <location>
        <begin position="668"/>
        <end position="678"/>
    </location>
</feature>
<dbReference type="PANTHER" id="PTHR43830:SF16">
    <property type="entry name" value="PSP1 C-TERMINAL DOMAIN-CONTAINING PROTEIN"/>
    <property type="match status" value="1"/>
</dbReference>
<dbReference type="InterPro" id="IPR047767">
    <property type="entry name" value="PSP1-like"/>
</dbReference>
<proteinExistence type="predicted"/>
<dbReference type="Pfam" id="PF04468">
    <property type="entry name" value="PSP1"/>
    <property type="match status" value="1"/>
</dbReference>
<dbReference type="AlphaFoldDB" id="A0A422PBW8"/>
<feature type="compositionally biased region" description="Low complexity" evidence="1">
    <location>
        <begin position="134"/>
        <end position="149"/>
    </location>
</feature>
<dbReference type="Proteomes" id="UP000284403">
    <property type="component" value="Unassembled WGS sequence"/>
</dbReference>
<dbReference type="PROSITE" id="PS51411">
    <property type="entry name" value="PSP1_C"/>
    <property type="match status" value="1"/>
</dbReference>
<evidence type="ECO:0000256" key="1">
    <source>
        <dbReference type="SAM" id="MobiDB-lite"/>
    </source>
</evidence>
<feature type="region of interest" description="Disordered" evidence="1">
    <location>
        <begin position="1"/>
        <end position="163"/>
    </location>
</feature>
<feature type="compositionally biased region" description="Low complexity" evidence="1">
    <location>
        <begin position="14"/>
        <end position="38"/>
    </location>
</feature>
<keyword evidence="4" id="KW-1185">Reference proteome</keyword>
<feature type="region of interest" description="Disordered" evidence="1">
    <location>
        <begin position="261"/>
        <end position="282"/>
    </location>
</feature>
<organism evidence="3 4">
    <name type="scientific">Trypanosoma conorhini</name>
    <dbReference type="NCBI Taxonomy" id="83891"/>
    <lineage>
        <taxon>Eukaryota</taxon>
        <taxon>Discoba</taxon>
        <taxon>Euglenozoa</taxon>
        <taxon>Kinetoplastea</taxon>
        <taxon>Metakinetoplastina</taxon>
        <taxon>Trypanosomatida</taxon>
        <taxon>Trypanosomatidae</taxon>
        <taxon>Trypanosoma</taxon>
    </lineage>
</organism>
<dbReference type="GO" id="GO:0005737">
    <property type="term" value="C:cytoplasm"/>
    <property type="evidence" value="ECO:0007669"/>
    <property type="project" value="TreeGrafter"/>
</dbReference>
<dbReference type="EMBL" id="MKKU01000335">
    <property type="protein sequence ID" value="RNF15183.1"/>
    <property type="molecule type" value="Genomic_DNA"/>
</dbReference>
<feature type="compositionally biased region" description="Gly residues" evidence="1">
    <location>
        <begin position="82"/>
        <end position="91"/>
    </location>
</feature>
<feature type="compositionally biased region" description="Low complexity" evidence="1">
    <location>
        <begin position="67"/>
        <end position="81"/>
    </location>
</feature>
<dbReference type="GeneID" id="40319243"/>
<protein>
    <submittedName>
        <fullName evidence="3">Cell cycle sequence binding phosphoprotein (RBP33)</fullName>
    </submittedName>
</protein>
<evidence type="ECO:0000313" key="3">
    <source>
        <dbReference type="EMBL" id="RNF15183.1"/>
    </source>
</evidence>
<feature type="compositionally biased region" description="Low complexity" evidence="1">
    <location>
        <begin position="343"/>
        <end position="352"/>
    </location>
</feature>
<evidence type="ECO:0000259" key="2">
    <source>
        <dbReference type="PROSITE" id="PS51411"/>
    </source>
</evidence>
<feature type="region of interest" description="Disordered" evidence="1">
    <location>
        <begin position="612"/>
        <end position="688"/>
    </location>
</feature>
<accession>A0A422PBW8</accession>
<comment type="caution">
    <text evidence="3">The sequence shown here is derived from an EMBL/GenBank/DDBJ whole genome shotgun (WGS) entry which is preliminary data.</text>
</comment>